<keyword evidence="3" id="KW-0134">Cell wall</keyword>
<keyword evidence="6 8" id="KW-0326">Glycosidase</keyword>
<keyword evidence="11" id="KW-1185">Reference proteome</keyword>
<proteinExistence type="inferred from homology"/>
<evidence type="ECO:0000256" key="7">
    <source>
        <dbReference type="ARBA" id="ARBA00023316"/>
    </source>
</evidence>
<dbReference type="EMBL" id="JARYMX010000003">
    <property type="protein sequence ID" value="KAJ9559259.1"/>
    <property type="molecule type" value="Genomic_DNA"/>
</dbReference>
<dbReference type="InterPro" id="IPR012334">
    <property type="entry name" value="Pectin_lyas_fold"/>
</dbReference>
<dbReference type="Proteomes" id="UP001172457">
    <property type="component" value="Chromosome 3"/>
</dbReference>
<dbReference type="SUPFAM" id="SSF51126">
    <property type="entry name" value="Pectin lyase-like"/>
    <property type="match status" value="1"/>
</dbReference>
<accession>A0AA38TE39</accession>
<feature type="chain" id="PRO_5041251226" description="Polygalacturonase" evidence="9">
    <location>
        <begin position="18"/>
        <end position="417"/>
    </location>
</feature>
<dbReference type="Gene3D" id="2.160.20.10">
    <property type="entry name" value="Single-stranded right-handed beta-helix, Pectin lyase-like"/>
    <property type="match status" value="1"/>
</dbReference>
<dbReference type="PANTHER" id="PTHR31375">
    <property type="match status" value="1"/>
</dbReference>
<protein>
    <recommendedName>
        <fullName evidence="12">Polygalacturonase</fullName>
    </recommendedName>
</protein>
<evidence type="ECO:0000256" key="8">
    <source>
        <dbReference type="RuleBase" id="RU361169"/>
    </source>
</evidence>
<keyword evidence="9" id="KW-0732">Signal</keyword>
<evidence type="ECO:0000256" key="4">
    <source>
        <dbReference type="ARBA" id="ARBA00022525"/>
    </source>
</evidence>
<dbReference type="GO" id="GO:0005975">
    <property type="term" value="P:carbohydrate metabolic process"/>
    <property type="evidence" value="ECO:0007669"/>
    <property type="project" value="InterPro"/>
</dbReference>
<dbReference type="SMART" id="SM00710">
    <property type="entry name" value="PbH1"/>
    <property type="match status" value="3"/>
</dbReference>
<name>A0AA38TE39_9ASTR</name>
<dbReference type="InterPro" id="IPR006626">
    <property type="entry name" value="PbH1"/>
</dbReference>
<sequence length="417" mass="45242">MLFLISLLFCLPYQSWGGAYNIMQYGAKGDGITDDTTAFEEAWQKLCNDGEPGSSLTIPSNNTFLVGPIKFQGPCRSTGIHFEISGTIVAPENPNSFHGCGTGAWLYFANLTGLTVNGGGTIDGRGKAWWTRFSSDDDVIDTGAPLSAPVGGATLIEEELRCSIPPTALHFENCNSLQLRYLSHRDSPRNHIGLSRSSNSVISNLDIAAPANSPNTDGIDIATSTQVQIHNLVIKTGDDCIAINNGASQVNITYVNCGPGHGIRINYWKFGRKQPLRDVEGIYVKHCNFTETQNGARIKSWQGGSGYARDITFEHIGLYKVFNPIIIDQHYCPHNKNCPPESTAVNISNIHYKFFQGTSASKVAINFDCSNKIPCSGISLDQINIMSFVKGESTTAKCNNAYGIVSSTEPNVTCLSH</sequence>
<dbReference type="InterPro" id="IPR000743">
    <property type="entry name" value="Glyco_hydro_28"/>
</dbReference>
<evidence type="ECO:0008006" key="12">
    <source>
        <dbReference type="Google" id="ProtNLM"/>
    </source>
</evidence>
<evidence type="ECO:0000256" key="1">
    <source>
        <dbReference type="ARBA" id="ARBA00004191"/>
    </source>
</evidence>
<evidence type="ECO:0000256" key="6">
    <source>
        <dbReference type="ARBA" id="ARBA00023295"/>
    </source>
</evidence>
<dbReference type="AlphaFoldDB" id="A0AA38TE39"/>
<keyword evidence="5 8" id="KW-0378">Hydrolase</keyword>
<keyword evidence="4" id="KW-0964">Secreted</keyword>
<evidence type="ECO:0000256" key="2">
    <source>
        <dbReference type="ARBA" id="ARBA00008834"/>
    </source>
</evidence>
<gene>
    <name evidence="10" type="ORF">OSB04_013873</name>
</gene>
<comment type="subcellular location">
    <subcellularLocation>
        <location evidence="1">Secreted</location>
        <location evidence="1">Cell wall</location>
    </subcellularLocation>
</comment>
<evidence type="ECO:0000256" key="3">
    <source>
        <dbReference type="ARBA" id="ARBA00022512"/>
    </source>
</evidence>
<keyword evidence="7" id="KW-0961">Cell wall biogenesis/degradation</keyword>
<dbReference type="GO" id="GO:0004650">
    <property type="term" value="F:polygalacturonase activity"/>
    <property type="evidence" value="ECO:0007669"/>
    <property type="project" value="InterPro"/>
</dbReference>
<evidence type="ECO:0000256" key="9">
    <source>
        <dbReference type="SAM" id="SignalP"/>
    </source>
</evidence>
<evidence type="ECO:0000256" key="5">
    <source>
        <dbReference type="ARBA" id="ARBA00022801"/>
    </source>
</evidence>
<dbReference type="Pfam" id="PF00295">
    <property type="entry name" value="Glyco_hydro_28"/>
    <property type="match status" value="2"/>
</dbReference>
<comment type="similarity">
    <text evidence="2 8">Belongs to the glycosyl hydrolase 28 family.</text>
</comment>
<reference evidence="10" key="1">
    <citation type="submission" date="2023-03" db="EMBL/GenBank/DDBJ databases">
        <title>Chromosome-scale reference genome and RAD-based genetic map of yellow starthistle (Centaurea solstitialis) reveal putative structural variation and QTLs associated with invader traits.</title>
        <authorList>
            <person name="Reatini B."/>
            <person name="Cang F.A."/>
            <person name="Jiang Q."/>
            <person name="Mckibben M.T.W."/>
            <person name="Barker M.S."/>
            <person name="Rieseberg L.H."/>
            <person name="Dlugosch K.M."/>
        </authorList>
    </citation>
    <scope>NUCLEOTIDE SEQUENCE</scope>
    <source>
        <strain evidence="10">CAN-66</strain>
        <tissue evidence="10">Leaf</tissue>
    </source>
</reference>
<evidence type="ECO:0000313" key="10">
    <source>
        <dbReference type="EMBL" id="KAJ9559259.1"/>
    </source>
</evidence>
<dbReference type="GO" id="GO:0071555">
    <property type="term" value="P:cell wall organization"/>
    <property type="evidence" value="ECO:0007669"/>
    <property type="project" value="UniProtKB-KW"/>
</dbReference>
<evidence type="ECO:0000313" key="11">
    <source>
        <dbReference type="Proteomes" id="UP001172457"/>
    </source>
</evidence>
<feature type="signal peptide" evidence="9">
    <location>
        <begin position="1"/>
        <end position="17"/>
    </location>
</feature>
<dbReference type="InterPro" id="IPR011050">
    <property type="entry name" value="Pectin_lyase_fold/virulence"/>
</dbReference>
<comment type="caution">
    <text evidence="10">The sequence shown here is derived from an EMBL/GenBank/DDBJ whole genome shotgun (WGS) entry which is preliminary data.</text>
</comment>
<organism evidence="10 11">
    <name type="scientific">Centaurea solstitialis</name>
    <name type="common">yellow star-thistle</name>
    <dbReference type="NCBI Taxonomy" id="347529"/>
    <lineage>
        <taxon>Eukaryota</taxon>
        <taxon>Viridiplantae</taxon>
        <taxon>Streptophyta</taxon>
        <taxon>Embryophyta</taxon>
        <taxon>Tracheophyta</taxon>
        <taxon>Spermatophyta</taxon>
        <taxon>Magnoliopsida</taxon>
        <taxon>eudicotyledons</taxon>
        <taxon>Gunneridae</taxon>
        <taxon>Pentapetalae</taxon>
        <taxon>asterids</taxon>
        <taxon>campanulids</taxon>
        <taxon>Asterales</taxon>
        <taxon>Asteraceae</taxon>
        <taxon>Carduoideae</taxon>
        <taxon>Cardueae</taxon>
        <taxon>Centaureinae</taxon>
        <taxon>Centaurea</taxon>
    </lineage>
</organism>